<evidence type="ECO:0000313" key="5">
    <source>
        <dbReference type="Proteomes" id="UP001159042"/>
    </source>
</evidence>
<sequence length="177" mass="19930">MRTCGIIAVAWGSGGEKTFGTNTSTGNIYFSLIWGLKYKDLSIVAGPHILHTQFPLAPALIRGTPFRDNGYLTQEELTYNKVHASSRAFIERAFGRLKGKFRRLKYLELHKSDYSSIIVCAACILHNFILKEEPVTIDDENVDEEENVNADINLNLAINNGVEKLWVRGILSCFQHK</sequence>
<comment type="caution">
    <text evidence="4">The sequence shown here is derived from an EMBL/GenBank/DDBJ whole genome shotgun (WGS) entry which is preliminary data.</text>
</comment>
<gene>
    <name evidence="4" type="ORF">NQ315_016251</name>
</gene>
<dbReference type="AlphaFoldDB" id="A0AAV8VJ65"/>
<accession>A0AAV8VJ65</accession>
<feature type="domain" description="DDE Tnp4" evidence="3">
    <location>
        <begin position="53"/>
        <end position="127"/>
    </location>
</feature>
<evidence type="ECO:0000256" key="1">
    <source>
        <dbReference type="ARBA" id="ARBA00001968"/>
    </source>
</evidence>
<dbReference type="Proteomes" id="UP001159042">
    <property type="component" value="Unassembled WGS sequence"/>
</dbReference>
<dbReference type="EMBL" id="JANEYG010000079">
    <property type="protein sequence ID" value="KAJ8914172.1"/>
    <property type="molecule type" value="Genomic_DNA"/>
</dbReference>
<keyword evidence="2" id="KW-0479">Metal-binding</keyword>
<dbReference type="InterPro" id="IPR027806">
    <property type="entry name" value="HARBI1_dom"/>
</dbReference>
<evidence type="ECO:0000259" key="3">
    <source>
        <dbReference type="Pfam" id="PF13359"/>
    </source>
</evidence>
<keyword evidence="5" id="KW-1185">Reference proteome</keyword>
<dbReference type="GO" id="GO:0046872">
    <property type="term" value="F:metal ion binding"/>
    <property type="evidence" value="ECO:0007669"/>
    <property type="project" value="UniProtKB-KW"/>
</dbReference>
<comment type="cofactor">
    <cofactor evidence="1">
        <name>a divalent metal cation</name>
        <dbReference type="ChEBI" id="CHEBI:60240"/>
    </cofactor>
</comment>
<name>A0AAV8VJ65_9CUCU</name>
<protein>
    <recommendedName>
        <fullName evidence="3">DDE Tnp4 domain-containing protein</fullName>
    </recommendedName>
</protein>
<proteinExistence type="predicted"/>
<reference evidence="4 5" key="1">
    <citation type="journal article" date="2023" name="Insect Mol. Biol.">
        <title>Genome sequencing provides insights into the evolution of gene families encoding plant cell wall-degrading enzymes in longhorned beetles.</title>
        <authorList>
            <person name="Shin N.R."/>
            <person name="Okamura Y."/>
            <person name="Kirsch R."/>
            <person name="Pauchet Y."/>
        </authorList>
    </citation>
    <scope>NUCLEOTIDE SEQUENCE [LARGE SCALE GENOMIC DNA]</scope>
    <source>
        <strain evidence="4">EAD_L_NR</strain>
    </source>
</reference>
<evidence type="ECO:0000313" key="4">
    <source>
        <dbReference type="EMBL" id="KAJ8914172.1"/>
    </source>
</evidence>
<evidence type="ECO:0000256" key="2">
    <source>
        <dbReference type="ARBA" id="ARBA00022723"/>
    </source>
</evidence>
<dbReference type="Pfam" id="PF13359">
    <property type="entry name" value="DDE_Tnp_4"/>
    <property type="match status" value="1"/>
</dbReference>
<organism evidence="4 5">
    <name type="scientific">Exocentrus adspersus</name>
    <dbReference type="NCBI Taxonomy" id="1586481"/>
    <lineage>
        <taxon>Eukaryota</taxon>
        <taxon>Metazoa</taxon>
        <taxon>Ecdysozoa</taxon>
        <taxon>Arthropoda</taxon>
        <taxon>Hexapoda</taxon>
        <taxon>Insecta</taxon>
        <taxon>Pterygota</taxon>
        <taxon>Neoptera</taxon>
        <taxon>Endopterygota</taxon>
        <taxon>Coleoptera</taxon>
        <taxon>Polyphaga</taxon>
        <taxon>Cucujiformia</taxon>
        <taxon>Chrysomeloidea</taxon>
        <taxon>Cerambycidae</taxon>
        <taxon>Lamiinae</taxon>
        <taxon>Acanthocinini</taxon>
        <taxon>Exocentrus</taxon>
    </lineage>
</organism>